<feature type="signal peptide" evidence="1">
    <location>
        <begin position="1"/>
        <end position="17"/>
    </location>
</feature>
<sequence>MPYLLFFLLIFAHLIMGTLWNRESSSEYNADMKLAKSIGIDAFALNIAKDSYTDTQFGYAYNSAQANGMKVFNPPIARTFNLATRVPSIGNSGNLVFVSTFVGDSLNVAAIRSAARNPISFAPNFHPGLGNFEPLDGAFSWAAWPSKGRNKAPAEPQDAASVDSFDKSYISALGGTISRREVEGSEAEHAGVGGVHAEALGFWMLR</sequence>
<dbReference type="EMBL" id="JBAHYK010000647">
    <property type="protein sequence ID" value="KAL0572292.1"/>
    <property type="molecule type" value="Genomic_DNA"/>
</dbReference>
<keyword evidence="3" id="KW-1185">Reference proteome</keyword>
<dbReference type="InterPro" id="IPR005197">
    <property type="entry name" value="Glyco_hydro_71"/>
</dbReference>
<feature type="chain" id="PRO_5045086009" evidence="1">
    <location>
        <begin position="18"/>
        <end position="206"/>
    </location>
</feature>
<keyword evidence="1" id="KW-0732">Signal</keyword>
<evidence type="ECO:0000256" key="1">
    <source>
        <dbReference type="SAM" id="SignalP"/>
    </source>
</evidence>
<organism evidence="2 3">
    <name type="scientific">Marasmius crinis-equi</name>
    <dbReference type="NCBI Taxonomy" id="585013"/>
    <lineage>
        <taxon>Eukaryota</taxon>
        <taxon>Fungi</taxon>
        <taxon>Dikarya</taxon>
        <taxon>Basidiomycota</taxon>
        <taxon>Agaricomycotina</taxon>
        <taxon>Agaricomycetes</taxon>
        <taxon>Agaricomycetidae</taxon>
        <taxon>Agaricales</taxon>
        <taxon>Marasmiineae</taxon>
        <taxon>Marasmiaceae</taxon>
        <taxon>Marasmius</taxon>
    </lineage>
</organism>
<evidence type="ECO:0000313" key="3">
    <source>
        <dbReference type="Proteomes" id="UP001465976"/>
    </source>
</evidence>
<protein>
    <submittedName>
        <fullName evidence="2">Uncharacterized protein</fullName>
    </submittedName>
</protein>
<evidence type="ECO:0000313" key="2">
    <source>
        <dbReference type="EMBL" id="KAL0572292.1"/>
    </source>
</evidence>
<accession>A0ABR3FAF0</accession>
<gene>
    <name evidence="2" type="ORF">V5O48_009674</name>
</gene>
<dbReference type="Proteomes" id="UP001465976">
    <property type="component" value="Unassembled WGS sequence"/>
</dbReference>
<name>A0ABR3FAF0_9AGAR</name>
<comment type="caution">
    <text evidence="2">The sequence shown here is derived from an EMBL/GenBank/DDBJ whole genome shotgun (WGS) entry which is preliminary data.</text>
</comment>
<reference evidence="2 3" key="1">
    <citation type="submission" date="2024-02" db="EMBL/GenBank/DDBJ databases">
        <title>A draft genome for the cacao thread blight pathogen Marasmius crinis-equi.</title>
        <authorList>
            <person name="Cohen S.P."/>
            <person name="Baruah I.K."/>
            <person name="Amoako-Attah I."/>
            <person name="Bukari Y."/>
            <person name="Meinhardt L.W."/>
            <person name="Bailey B.A."/>
        </authorList>
    </citation>
    <scope>NUCLEOTIDE SEQUENCE [LARGE SCALE GENOMIC DNA]</scope>
    <source>
        <strain evidence="2 3">GH-76</strain>
    </source>
</reference>
<proteinExistence type="predicted"/>
<dbReference type="Pfam" id="PF03659">
    <property type="entry name" value="Glyco_hydro_71"/>
    <property type="match status" value="2"/>
</dbReference>